<dbReference type="Proteomes" id="UP000556329">
    <property type="component" value="Unassembled WGS sequence"/>
</dbReference>
<proteinExistence type="predicted"/>
<dbReference type="AlphaFoldDB" id="A0A841PL61"/>
<protein>
    <submittedName>
        <fullName evidence="1">Uncharacterized protein</fullName>
    </submittedName>
</protein>
<organism evidence="1 2">
    <name type="scientific">Mesorhizobium sangaii</name>
    <dbReference type="NCBI Taxonomy" id="505389"/>
    <lineage>
        <taxon>Bacteria</taxon>
        <taxon>Pseudomonadati</taxon>
        <taxon>Pseudomonadota</taxon>
        <taxon>Alphaproteobacteria</taxon>
        <taxon>Hyphomicrobiales</taxon>
        <taxon>Phyllobacteriaceae</taxon>
        <taxon>Mesorhizobium</taxon>
    </lineage>
</organism>
<comment type="caution">
    <text evidence="1">The sequence shown here is derived from an EMBL/GenBank/DDBJ whole genome shotgun (WGS) entry which is preliminary data.</text>
</comment>
<reference evidence="1 2" key="1">
    <citation type="submission" date="2020-08" db="EMBL/GenBank/DDBJ databases">
        <title>Genomic Encyclopedia of Type Strains, Phase IV (KMG-IV): sequencing the most valuable type-strain genomes for metagenomic binning, comparative biology and taxonomic classification.</title>
        <authorList>
            <person name="Goeker M."/>
        </authorList>
    </citation>
    <scope>NUCLEOTIDE SEQUENCE [LARGE SCALE GENOMIC DNA]</scope>
    <source>
        <strain evidence="1 2">DSM 100039</strain>
    </source>
</reference>
<gene>
    <name evidence="1" type="ORF">HNQ71_003493</name>
</gene>
<accession>A0A841PL61</accession>
<name>A0A841PL61_9HYPH</name>
<evidence type="ECO:0000313" key="2">
    <source>
        <dbReference type="Proteomes" id="UP000556329"/>
    </source>
</evidence>
<keyword evidence="2" id="KW-1185">Reference proteome</keyword>
<evidence type="ECO:0000313" key="1">
    <source>
        <dbReference type="EMBL" id="MBB6410819.1"/>
    </source>
</evidence>
<sequence>MPCPQVAFGNAGFALFGKVSRRLFIGDRQSVFHQIACEIDASHEADADIVVIAVLAFDGARYIPGGNEMANVVTRIPAAGPDFVSGIKTRLRKFGGIDTEQLNAFFVMPKRVAVMSKPMLYCGHGATGEHEGESEDQPAHG</sequence>
<dbReference type="EMBL" id="JACHEF010000003">
    <property type="protein sequence ID" value="MBB6410819.1"/>
    <property type="molecule type" value="Genomic_DNA"/>
</dbReference>